<dbReference type="OrthoDB" id="9795242at2"/>
<dbReference type="PANTHER" id="PTHR47506:SF1">
    <property type="entry name" value="HTH-TYPE TRANSCRIPTIONAL REGULATOR YJDC"/>
    <property type="match status" value="1"/>
</dbReference>
<dbReference type="Proteomes" id="UP000075430">
    <property type="component" value="Unassembled WGS sequence"/>
</dbReference>
<proteinExistence type="predicted"/>
<dbReference type="InterPro" id="IPR011075">
    <property type="entry name" value="TetR_C"/>
</dbReference>
<comment type="caution">
    <text evidence="6">The sequence shown here is derived from an EMBL/GenBank/DDBJ whole genome shotgun (WGS) entry which is preliminary data.</text>
</comment>
<dbReference type="RefSeq" id="WP_061521499.1">
    <property type="nucleotide sequence ID" value="NZ_JANBMN010000034.1"/>
</dbReference>
<dbReference type="AlphaFoldDB" id="A0A150F7W3"/>
<keyword evidence="2 4" id="KW-0238">DNA-binding</keyword>
<dbReference type="SUPFAM" id="SSF48498">
    <property type="entry name" value="Tetracyclin repressor-like, C-terminal domain"/>
    <property type="match status" value="1"/>
</dbReference>
<feature type="DNA-binding region" description="H-T-H motif" evidence="4">
    <location>
        <begin position="32"/>
        <end position="51"/>
    </location>
</feature>
<keyword evidence="7" id="KW-1185">Reference proteome</keyword>
<sequence>MARTGRPRAFDKEEAISKAMVLYWEQGFESTSLAQLKEVMGISSASFYAAFGSKEALFKEVIDRYKRSYGQVTDCLTDTSITAKEAIEKALRQSAKMQTDSDHPSGCLLVLSASVCSDKNNHVRDLLSYERSLIRSRLEACIRRGQEEGNISDSADAAALCAMYEAFMYGISTQAKDRVSHSKIDLAVTQIMKVLEI</sequence>
<evidence type="ECO:0000313" key="6">
    <source>
        <dbReference type="EMBL" id="KXZ20504.1"/>
    </source>
</evidence>
<dbReference type="PANTHER" id="PTHR47506">
    <property type="entry name" value="TRANSCRIPTIONAL REGULATORY PROTEIN"/>
    <property type="match status" value="1"/>
</dbReference>
<reference evidence="7" key="1">
    <citation type="submission" date="2016-02" db="EMBL/GenBank/DDBJ databases">
        <authorList>
            <person name="Dunlap C."/>
        </authorList>
    </citation>
    <scope>NUCLEOTIDE SEQUENCE [LARGE SCALE GENOMIC DNA]</scope>
    <source>
        <strain evidence="7">NRRL B-41092</strain>
    </source>
</reference>
<dbReference type="PROSITE" id="PS50977">
    <property type="entry name" value="HTH_TETR_2"/>
    <property type="match status" value="1"/>
</dbReference>
<dbReference type="InterPro" id="IPR001647">
    <property type="entry name" value="HTH_TetR"/>
</dbReference>
<evidence type="ECO:0000313" key="7">
    <source>
        <dbReference type="Proteomes" id="UP000075430"/>
    </source>
</evidence>
<evidence type="ECO:0000256" key="1">
    <source>
        <dbReference type="ARBA" id="ARBA00023015"/>
    </source>
</evidence>
<evidence type="ECO:0000256" key="3">
    <source>
        <dbReference type="ARBA" id="ARBA00023163"/>
    </source>
</evidence>
<accession>A0A150F7W3</accession>
<keyword evidence="3" id="KW-0804">Transcription</keyword>
<protein>
    <submittedName>
        <fullName evidence="6">TetR family transcriptional regulator</fullName>
    </submittedName>
</protein>
<gene>
    <name evidence="6" type="ORF">AXI58_00535</name>
</gene>
<evidence type="ECO:0000259" key="5">
    <source>
        <dbReference type="PROSITE" id="PS50977"/>
    </source>
</evidence>
<dbReference type="Gene3D" id="1.10.357.10">
    <property type="entry name" value="Tetracycline Repressor, domain 2"/>
    <property type="match status" value="1"/>
</dbReference>
<dbReference type="SUPFAM" id="SSF46689">
    <property type="entry name" value="Homeodomain-like"/>
    <property type="match status" value="1"/>
</dbReference>
<dbReference type="Pfam" id="PF16925">
    <property type="entry name" value="TetR_C_13"/>
    <property type="match status" value="1"/>
</dbReference>
<dbReference type="EMBL" id="LSBA01000012">
    <property type="protein sequence ID" value="KXZ20504.1"/>
    <property type="molecule type" value="Genomic_DNA"/>
</dbReference>
<feature type="domain" description="HTH tetR-type" evidence="5">
    <location>
        <begin position="9"/>
        <end position="69"/>
    </location>
</feature>
<dbReference type="InterPro" id="IPR036271">
    <property type="entry name" value="Tet_transcr_reg_TetR-rel_C_sf"/>
</dbReference>
<dbReference type="InterPro" id="IPR009057">
    <property type="entry name" value="Homeodomain-like_sf"/>
</dbReference>
<evidence type="ECO:0000256" key="4">
    <source>
        <dbReference type="PROSITE-ProRule" id="PRU00335"/>
    </source>
</evidence>
<dbReference type="InterPro" id="IPR023772">
    <property type="entry name" value="DNA-bd_HTH_TetR-type_CS"/>
</dbReference>
<dbReference type="STRING" id="1793963.AXI58_00535"/>
<evidence type="ECO:0000256" key="2">
    <source>
        <dbReference type="ARBA" id="ARBA00023125"/>
    </source>
</evidence>
<keyword evidence="1" id="KW-0805">Transcription regulation</keyword>
<dbReference type="Gene3D" id="1.10.10.60">
    <property type="entry name" value="Homeodomain-like"/>
    <property type="match status" value="1"/>
</dbReference>
<dbReference type="GO" id="GO:0003677">
    <property type="term" value="F:DNA binding"/>
    <property type="evidence" value="ECO:0007669"/>
    <property type="project" value="UniProtKB-UniRule"/>
</dbReference>
<name>A0A150F7W3_9BACI</name>
<dbReference type="PROSITE" id="PS01081">
    <property type="entry name" value="HTH_TETR_1"/>
    <property type="match status" value="1"/>
</dbReference>
<organism evidence="6 7">
    <name type="scientific">Bacillus nakamurai</name>
    <dbReference type="NCBI Taxonomy" id="1793963"/>
    <lineage>
        <taxon>Bacteria</taxon>
        <taxon>Bacillati</taxon>
        <taxon>Bacillota</taxon>
        <taxon>Bacilli</taxon>
        <taxon>Bacillales</taxon>
        <taxon>Bacillaceae</taxon>
        <taxon>Bacillus</taxon>
    </lineage>
</organism>
<dbReference type="Pfam" id="PF00440">
    <property type="entry name" value="TetR_N"/>
    <property type="match status" value="1"/>
</dbReference>